<comment type="function">
    <text evidence="2">Hydrolyzes RNA 2',3'-cyclic phosphodiester to an RNA 2'-phosphomonoester.</text>
</comment>
<comment type="similarity">
    <text evidence="2">Belongs to the 2H phosphoesterase superfamily. ThpR family.</text>
</comment>
<feature type="domain" description="Phosphoesterase HXTX" evidence="3">
    <location>
        <begin position="32"/>
        <end position="116"/>
    </location>
</feature>
<name>A0ABU6PMA4_9BACL</name>
<evidence type="ECO:0000256" key="2">
    <source>
        <dbReference type="HAMAP-Rule" id="MF_01940"/>
    </source>
</evidence>
<feature type="domain" description="Phosphoesterase HXTX" evidence="3">
    <location>
        <begin position="126"/>
        <end position="207"/>
    </location>
</feature>
<dbReference type="Pfam" id="PF02834">
    <property type="entry name" value="LigT_PEase"/>
    <property type="match status" value="2"/>
</dbReference>
<evidence type="ECO:0000313" key="5">
    <source>
        <dbReference type="Proteomes" id="UP001343257"/>
    </source>
</evidence>
<feature type="short sequence motif" description="HXTX 1" evidence="2">
    <location>
        <begin position="65"/>
        <end position="68"/>
    </location>
</feature>
<dbReference type="Gene3D" id="3.90.1140.10">
    <property type="entry name" value="Cyclic phosphodiesterase"/>
    <property type="match status" value="1"/>
</dbReference>
<dbReference type="HAMAP" id="MF_01940">
    <property type="entry name" value="RNA_CPDase"/>
    <property type="match status" value="1"/>
</dbReference>
<feature type="active site" description="Proton donor" evidence="2">
    <location>
        <position position="65"/>
    </location>
</feature>
<keyword evidence="5" id="KW-1185">Reference proteome</keyword>
<dbReference type="PANTHER" id="PTHR35561">
    <property type="entry name" value="RNA 2',3'-CYCLIC PHOSPHODIESTERASE"/>
    <property type="match status" value="1"/>
</dbReference>
<proteinExistence type="inferred from homology"/>
<evidence type="ECO:0000313" key="4">
    <source>
        <dbReference type="EMBL" id="MED5016007.1"/>
    </source>
</evidence>
<dbReference type="InterPro" id="IPR009097">
    <property type="entry name" value="Cyclic_Pdiesterase"/>
</dbReference>
<dbReference type="RefSeq" id="WP_328274861.1">
    <property type="nucleotide sequence ID" value="NZ_JARTLD010000003.1"/>
</dbReference>
<feature type="short sequence motif" description="HXTX 2" evidence="2">
    <location>
        <begin position="152"/>
        <end position="155"/>
    </location>
</feature>
<organism evidence="4 5">
    <name type="scientific">Paenibacillus chibensis</name>
    <dbReference type="NCBI Taxonomy" id="59846"/>
    <lineage>
        <taxon>Bacteria</taxon>
        <taxon>Bacillati</taxon>
        <taxon>Bacillota</taxon>
        <taxon>Bacilli</taxon>
        <taxon>Bacillales</taxon>
        <taxon>Paenibacillaceae</taxon>
        <taxon>Paenibacillus</taxon>
    </lineage>
</organism>
<reference evidence="4 5" key="1">
    <citation type="submission" date="2023-03" db="EMBL/GenBank/DDBJ databases">
        <title>Bacillus Genome Sequencing.</title>
        <authorList>
            <person name="Dunlap C."/>
        </authorList>
    </citation>
    <scope>NUCLEOTIDE SEQUENCE [LARGE SCALE GENOMIC DNA]</scope>
    <source>
        <strain evidence="4 5">NRS-52</strain>
    </source>
</reference>
<dbReference type="SUPFAM" id="SSF55144">
    <property type="entry name" value="LigT-like"/>
    <property type="match status" value="1"/>
</dbReference>
<dbReference type="PANTHER" id="PTHR35561:SF1">
    <property type="entry name" value="RNA 2',3'-CYCLIC PHOSPHODIESTERASE"/>
    <property type="match status" value="1"/>
</dbReference>
<dbReference type="InterPro" id="IPR014051">
    <property type="entry name" value="Phosphoesterase_HXTX"/>
</dbReference>
<dbReference type="InterPro" id="IPR004175">
    <property type="entry name" value="RNA_CPDase"/>
</dbReference>
<comment type="catalytic activity">
    <reaction evidence="2">
        <text>a 3'-end 2',3'-cyclophospho-ribonucleotide-RNA + H2O = a 3'-end 2'-phospho-ribonucleotide-RNA + H(+)</text>
        <dbReference type="Rhea" id="RHEA:11828"/>
        <dbReference type="Rhea" id="RHEA-COMP:10464"/>
        <dbReference type="Rhea" id="RHEA-COMP:17353"/>
        <dbReference type="ChEBI" id="CHEBI:15377"/>
        <dbReference type="ChEBI" id="CHEBI:15378"/>
        <dbReference type="ChEBI" id="CHEBI:83064"/>
        <dbReference type="ChEBI" id="CHEBI:173113"/>
        <dbReference type="EC" id="3.1.4.58"/>
    </reaction>
</comment>
<gene>
    <name evidence="4" type="primary">thpR</name>
    <name evidence="4" type="ORF">P9847_01670</name>
</gene>
<accession>A0ABU6PMA4</accession>
<evidence type="ECO:0000259" key="3">
    <source>
        <dbReference type="Pfam" id="PF02834"/>
    </source>
</evidence>
<protein>
    <recommendedName>
        <fullName evidence="2">RNA 2',3'-cyclic phosphodiesterase</fullName>
        <shortName evidence="2">RNA 2',3'-CPDase</shortName>
        <ecNumber evidence="2">3.1.4.58</ecNumber>
    </recommendedName>
</protein>
<dbReference type="EMBL" id="JARTLD010000003">
    <property type="protein sequence ID" value="MED5016007.1"/>
    <property type="molecule type" value="Genomic_DNA"/>
</dbReference>
<dbReference type="EC" id="3.1.4.58" evidence="2"/>
<evidence type="ECO:0000256" key="1">
    <source>
        <dbReference type="ARBA" id="ARBA00022801"/>
    </source>
</evidence>
<dbReference type="NCBIfam" id="TIGR02258">
    <property type="entry name" value="2_5_ligase"/>
    <property type="match status" value="1"/>
</dbReference>
<comment type="caution">
    <text evidence="4">The sequence shown here is derived from an EMBL/GenBank/DDBJ whole genome shotgun (WGS) entry which is preliminary data.</text>
</comment>
<keyword evidence="1 2" id="KW-0378">Hydrolase</keyword>
<dbReference type="Proteomes" id="UP001343257">
    <property type="component" value="Unassembled WGS sequence"/>
</dbReference>
<feature type="active site" description="Proton acceptor" evidence="2">
    <location>
        <position position="152"/>
    </location>
</feature>
<sequence length="217" mass="25300">MKVLYSRKNLWKGQLDMGNPVKGEQLRLFIAVKLPDSLKIKLGEWRSQQQGQLAFKKWTHREDYHITIQFLGDVSPDRVPAIAKKLQETACQFQPFMLETGNVGVFGTETSPRVLWAGVIDHNGMLSKLQEKVTEDMEEFGFVKESRPYRPHITIARKYAGNEPFQLHRLPALLPQTASYEQVEREDFWTVREFALFSTHLHDSPMYEILESFRMED</sequence>